<feature type="transmembrane region" description="Helical" evidence="2">
    <location>
        <begin position="55"/>
        <end position="75"/>
    </location>
</feature>
<keyword evidence="2" id="KW-0472">Membrane</keyword>
<dbReference type="OrthoDB" id="3338076at2759"/>
<protein>
    <recommendedName>
        <fullName evidence="5">Inositol phoshorylceramide synthase regulatory subunit kei1</fullName>
    </recommendedName>
</protein>
<dbReference type="InterPro" id="IPR013862">
    <property type="entry name" value="Kei1"/>
</dbReference>
<evidence type="ECO:0000256" key="1">
    <source>
        <dbReference type="SAM" id="MobiDB-lite"/>
    </source>
</evidence>
<feature type="transmembrane region" description="Helical" evidence="2">
    <location>
        <begin position="87"/>
        <end position="113"/>
    </location>
</feature>
<keyword evidence="4" id="KW-1185">Reference proteome</keyword>
<dbReference type="HOGENOM" id="CLU_047267_0_0_1"/>
<name>A0A0B1P695_UNCNE</name>
<dbReference type="PANTHER" id="PTHR28077">
    <property type="entry name" value="INOSITOL PHOSPHORYLCERAMIDE SYNTHASE REGULATORY SUBUNIT KEI1"/>
    <property type="match status" value="1"/>
</dbReference>
<dbReference type="STRING" id="52586.A0A0B1P695"/>
<keyword evidence="2" id="KW-0812">Transmembrane</keyword>
<gene>
    <name evidence="3" type="ORF">EV44_g2448</name>
</gene>
<evidence type="ECO:0000256" key="2">
    <source>
        <dbReference type="SAM" id="Phobius"/>
    </source>
</evidence>
<keyword evidence="2" id="KW-1133">Transmembrane helix</keyword>
<comment type="caution">
    <text evidence="3">The sequence shown here is derived from an EMBL/GenBank/DDBJ whole genome shotgun (WGS) entry which is preliminary data.</text>
</comment>
<dbReference type="AlphaFoldDB" id="A0A0B1P695"/>
<dbReference type="Pfam" id="PF08552">
    <property type="entry name" value="Kei1"/>
    <property type="match status" value="1"/>
</dbReference>
<evidence type="ECO:0000313" key="4">
    <source>
        <dbReference type="Proteomes" id="UP000030854"/>
    </source>
</evidence>
<proteinExistence type="predicted"/>
<accession>A0A0B1P695</accession>
<dbReference type="OMA" id="DQPVGFN"/>
<feature type="transmembrane region" description="Helical" evidence="2">
    <location>
        <begin position="188"/>
        <end position="209"/>
    </location>
</feature>
<feature type="transmembrane region" description="Helical" evidence="2">
    <location>
        <begin position="16"/>
        <end position="35"/>
    </location>
</feature>
<dbReference type="GO" id="GO:0006673">
    <property type="term" value="P:inositol phosphoceramide metabolic process"/>
    <property type="evidence" value="ECO:0007669"/>
    <property type="project" value="InterPro"/>
</dbReference>
<dbReference type="EMBL" id="JNVN01002063">
    <property type="protein sequence ID" value="KHJ32466.1"/>
    <property type="molecule type" value="Genomic_DNA"/>
</dbReference>
<reference evidence="3 4" key="1">
    <citation type="journal article" date="2014" name="BMC Genomics">
        <title>Adaptive genomic structural variation in the grape powdery mildew pathogen, Erysiphe necator.</title>
        <authorList>
            <person name="Jones L."/>
            <person name="Riaz S."/>
            <person name="Morales-Cruz A."/>
            <person name="Amrine K.C."/>
            <person name="McGuire B."/>
            <person name="Gubler W.D."/>
            <person name="Walker M.A."/>
            <person name="Cantu D."/>
        </authorList>
    </citation>
    <scope>NUCLEOTIDE SEQUENCE [LARGE SCALE GENOMIC DNA]</scope>
    <source>
        <strain evidence="4">c</strain>
    </source>
</reference>
<feature type="region of interest" description="Disordered" evidence="1">
    <location>
        <begin position="288"/>
        <end position="318"/>
    </location>
</feature>
<sequence>MGLLSRHLRIPRPTRFLGVMSLSTGVEMISIFMIFNKLTGFYGLLAILTGLRLSSLQITMYIYSCLAIVILAYLIPHIRKQSPFQCLLLSYFYLIDTVINTLFTCAFAIDWFLTITNGRSNSPTVAASNNMAKATTFKDHMYNISDIENVAKPTQSVTLVNEAIVYSVVSATATATPGSRFDETVPSVLLVVALTMTRVYFSLIVLAYVRQVLRRHAFLTSTPKLHLHTDGCIDNVPGDNLLTLGNPEKLGWKAKLGQLMIMMGEDYWIGDAKTDEAWAKGLDNRFRTSKMASEPPGTVERERRARSGTGPPMPLIKP</sequence>
<dbReference type="GO" id="GO:0070916">
    <property type="term" value="C:inositol phosphoceramide synthase complex"/>
    <property type="evidence" value="ECO:0007669"/>
    <property type="project" value="TreeGrafter"/>
</dbReference>
<evidence type="ECO:0000313" key="3">
    <source>
        <dbReference type="EMBL" id="KHJ32466.1"/>
    </source>
</evidence>
<organism evidence="3 4">
    <name type="scientific">Uncinula necator</name>
    <name type="common">Grape powdery mildew</name>
    <dbReference type="NCBI Taxonomy" id="52586"/>
    <lineage>
        <taxon>Eukaryota</taxon>
        <taxon>Fungi</taxon>
        <taxon>Dikarya</taxon>
        <taxon>Ascomycota</taxon>
        <taxon>Pezizomycotina</taxon>
        <taxon>Leotiomycetes</taxon>
        <taxon>Erysiphales</taxon>
        <taxon>Erysiphaceae</taxon>
        <taxon>Erysiphe</taxon>
    </lineage>
</organism>
<dbReference type="GO" id="GO:0000139">
    <property type="term" value="C:Golgi membrane"/>
    <property type="evidence" value="ECO:0007669"/>
    <property type="project" value="TreeGrafter"/>
</dbReference>
<dbReference type="GO" id="GO:0070917">
    <property type="term" value="F:inositol phosphoceramide synthase regulator activity"/>
    <property type="evidence" value="ECO:0007669"/>
    <property type="project" value="InterPro"/>
</dbReference>
<evidence type="ECO:0008006" key="5">
    <source>
        <dbReference type="Google" id="ProtNLM"/>
    </source>
</evidence>
<dbReference type="PANTHER" id="PTHR28077:SF1">
    <property type="entry name" value="INOSITOL PHOSPHORYLCERAMIDE SYNTHASE REGULATORY SUBUNIT KEI1"/>
    <property type="match status" value="1"/>
</dbReference>
<dbReference type="Proteomes" id="UP000030854">
    <property type="component" value="Unassembled WGS sequence"/>
</dbReference>